<dbReference type="EMBL" id="JAJEQM010000013">
    <property type="protein sequence ID" value="MCC2211070.1"/>
    <property type="molecule type" value="Genomic_DNA"/>
</dbReference>
<feature type="transmembrane region" description="Helical" evidence="2">
    <location>
        <begin position="74"/>
        <end position="95"/>
    </location>
</feature>
<name>A0AAE3DZG1_9FIRM</name>
<reference evidence="3 4" key="1">
    <citation type="submission" date="2021-10" db="EMBL/GenBank/DDBJ databases">
        <title>Anaerobic single-cell dispensing facilitates the cultivation of human gut bacteria.</title>
        <authorList>
            <person name="Afrizal A."/>
        </authorList>
    </citation>
    <scope>NUCLEOTIDE SEQUENCE [LARGE SCALE GENOMIC DNA]</scope>
    <source>
        <strain evidence="3 4">CLA-AA-H232</strain>
    </source>
</reference>
<evidence type="ECO:0000256" key="2">
    <source>
        <dbReference type="SAM" id="Phobius"/>
    </source>
</evidence>
<comment type="caution">
    <text evidence="3">The sequence shown here is derived from an EMBL/GenBank/DDBJ whole genome shotgun (WGS) entry which is preliminary data.</text>
</comment>
<organism evidence="3 4">
    <name type="scientific">Hominilimicola fabiformis</name>
    <dbReference type="NCBI Taxonomy" id="2885356"/>
    <lineage>
        <taxon>Bacteria</taxon>
        <taxon>Bacillati</taxon>
        <taxon>Bacillota</taxon>
        <taxon>Clostridia</taxon>
        <taxon>Eubacteriales</taxon>
        <taxon>Oscillospiraceae</taxon>
        <taxon>Hominilimicola</taxon>
    </lineage>
</organism>
<keyword evidence="1" id="KW-0175">Coiled coil</keyword>
<dbReference type="Proteomes" id="UP001198242">
    <property type="component" value="Unassembled WGS sequence"/>
</dbReference>
<keyword evidence="2" id="KW-1133">Transmembrane helix</keyword>
<keyword evidence="2" id="KW-0812">Transmembrane</keyword>
<protein>
    <submittedName>
        <fullName evidence="3">Uncharacterized protein</fullName>
    </submittedName>
</protein>
<dbReference type="AlphaFoldDB" id="A0AAE3DZG1"/>
<feature type="coiled-coil region" evidence="1">
    <location>
        <begin position="1"/>
        <end position="28"/>
    </location>
</feature>
<keyword evidence="2" id="KW-0472">Membrane</keyword>
<evidence type="ECO:0000256" key="1">
    <source>
        <dbReference type="SAM" id="Coils"/>
    </source>
</evidence>
<dbReference type="RefSeq" id="WP_308456697.1">
    <property type="nucleotide sequence ID" value="NZ_JAJEQM010000013.1"/>
</dbReference>
<feature type="transmembrane region" description="Helical" evidence="2">
    <location>
        <begin position="29"/>
        <end position="54"/>
    </location>
</feature>
<keyword evidence="4" id="KW-1185">Reference proteome</keyword>
<evidence type="ECO:0000313" key="4">
    <source>
        <dbReference type="Proteomes" id="UP001198242"/>
    </source>
</evidence>
<gene>
    <name evidence="3" type="ORF">LKE05_09750</name>
</gene>
<evidence type="ECO:0000313" key="3">
    <source>
        <dbReference type="EMBL" id="MCC2211070.1"/>
    </source>
</evidence>
<accession>A0AAE3DZG1</accession>
<proteinExistence type="predicted"/>
<sequence length="114" mass="12869">MRSTTERIKLAKKQADEIKKQRNEKRHRLAVISCYSFGIALIVVISALVCNLNFAGFEQTPMHDTASIFANKGFLGYVVVGILAFLLGISVTLMCDILHKRNKERNEGNDRTDR</sequence>